<sequence length="254" mass="27541">MALSHHAAAAARPSLARVAPTRVASSPFARDARDARKALATRAAAASDALPSLDASSTWRLRLELFSGVGASSEPDRVVDARCVFVVDEGYEPPQGVVQIVEDDDGVFVDGGLHRWTLEELVCDIVSSESPSSRVVAFVPPTPHSPLPSQDPNERKAGLWIWGLFEEPLYPYMLLSFDVNRVEVREGGYHVPAGKLFGEMRHARGSKSGHVLSDGRLSFKVTKTYQADLVGLSKVSVGEPTECGRVRLDCVETF</sequence>
<dbReference type="Proteomes" id="UP000001876">
    <property type="component" value="Unassembled WGS sequence"/>
</dbReference>
<keyword evidence="2" id="KW-1185">Reference proteome</keyword>
<evidence type="ECO:0000313" key="1">
    <source>
        <dbReference type="EMBL" id="EEH52814.1"/>
    </source>
</evidence>
<gene>
    <name evidence="1" type="ORF">MICPUCDRAFT_52723</name>
</gene>
<dbReference type="KEGG" id="mpp:MICPUCDRAFT_52723"/>
<dbReference type="OMA" id="ERKAGLW"/>
<evidence type="ECO:0000313" key="2">
    <source>
        <dbReference type="Proteomes" id="UP000001876"/>
    </source>
</evidence>
<proteinExistence type="predicted"/>
<accession>C1N4Y5</accession>
<name>C1N4Y5_MICPC</name>
<dbReference type="EMBL" id="GG663747">
    <property type="protein sequence ID" value="EEH52814.1"/>
    <property type="molecule type" value="Genomic_DNA"/>
</dbReference>
<dbReference type="GeneID" id="9688516"/>
<dbReference type="RefSeq" id="XP_003062875.1">
    <property type="nucleotide sequence ID" value="XM_003062829.1"/>
</dbReference>
<protein>
    <submittedName>
        <fullName evidence="1">Predicted protein</fullName>
    </submittedName>
</protein>
<dbReference type="AlphaFoldDB" id="C1N4Y5"/>
<dbReference type="OrthoDB" id="185328at2759"/>
<organism evidence="2">
    <name type="scientific">Micromonas pusilla (strain CCMP1545)</name>
    <name type="common">Picoplanktonic green alga</name>
    <dbReference type="NCBI Taxonomy" id="564608"/>
    <lineage>
        <taxon>Eukaryota</taxon>
        <taxon>Viridiplantae</taxon>
        <taxon>Chlorophyta</taxon>
        <taxon>Mamiellophyceae</taxon>
        <taxon>Mamiellales</taxon>
        <taxon>Mamiellaceae</taxon>
        <taxon>Micromonas</taxon>
    </lineage>
</organism>
<reference evidence="1 2" key="1">
    <citation type="journal article" date="2009" name="Science">
        <title>Green evolution and dynamic adaptations revealed by genomes of the marine picoeukaryotes Micromonas.</title>
        <authorList>
            <person name="Worden A.Z."/>
            <person name="Lee J.H."/>
            <person name="Mock T."/>
            <person name="Rouze P."/>
            <person name="Simmons M.P."/>
            <person name="Aerts A.L."/>
            <person name="Allen A.E."/>
            <person name="Cuvelier M.L."/>
            <person name="Derelle E."/>
            <person name="Everett M.V."/>
            <person name="Foulon E."/>
            <person name="Grimwood J."/>
            <person name="Gundlach H."/>
            <person name="Henrissat B."/>
            <person name="Napoli C."/>
            <person name="McDonald S.M."/>
            <person name="Parker M.S."/>
            <person name="Rombauts S."/>
            <person name="Salamov A."/>
            <person name="Von Dassow P."/>
            <person name="Badger J.H."/>
            <person name="Coutinho P.M."/>
            <person name="Demir E."/>
            <person name="Dubchak I."/>
            <person name="Gentemann C."/>
            <person name="Eikrem W."/>
            <person name="Gready J.E."/>
            <person name="John U."/>
            <person name="Lanier W."/>
            <person name="Lindquist E.A."/>
            <person name="Lucas S."/>
            <person name="Mayer K.F."/>
            <person name="Moreau H."/>
            <person name="Not F."/>
            <person name="Otillar R."/>
            <person name="Panaud O."/>
            <person name="Pangilinan J."/>
            <person name="Paulsen I."/>
            <person name="Piegu B."/>
            <person name="Poliakov A."/>
            <person name="Robbens S."/>
            <person name="Schmutz J."/>
            <person name="Toulza E."/>
            <person name="Wyss T."/>
            <person name="Zelensky A."/>
            <person name="Zhou K."/>
            <person name="Armbrust E.V."/>
            <person name="Bhattacharya D."/>
            <person name="Goodenough U.W."/>
            <person name="Van de Peer Y."/>
            <person name="Grigoriev I.V."/>
        </authorList>
    </citation>
    <scope>NUCLEOTIDE SEQUENCE [LARGE SCALE GENOMIC DNA]</scope>
    <source>
        <strain evidence="1 2">CCMP1545</strain>
    </source>
</reference>